<evidence type="ECO:0000256" key="4">
    <source>
        <dbReference type="SAM" id="SignalP"/>
    </source>
</evidence>
<dbReference type="InterPro" id="IPR003961">
    <property type="entry name" value="FN3_dom"/>
</dbReference>
<keyword evidence="4" id="KW-0732">Signal</keyword>
<dbReference type="PROSITE" id="PS51318">
    <property type="entry name" value="TAT"/>
    <property type="match status" value="1"/>
</dbReference>
<dbReference type="InterPro" id="IPR036116">
    <property type="entry name" value="FN3_sf"/>
</dbReference>
<protein>
    <submittedName>
        <fullName evidence="6">Fibronectin type III domain-containing protein</fullName>
    </submittedName>
</protein>
<evidence type="ECO:0000256" key="2">
    <source>
        <dbReference type="ARBA" id="ARBA00023326"/>
    </source>
</evidence>
<evidence type="ECO:0000313" key="7">
    <source>
        <dbReference type="Proteomes" id="UP000778578"/>
    </source>
</evidence>
<feature type="compositionally biased region" description="Basic and acidic residues" evidence="3">
    <location>
        <begin position="48"/>
        <end position="58"/>
    </location>
</feature>
<dbReference type="PANTHER" id="PTHR36453">
    <property type="entry name" value="SECRETED PROTEIN-RELATED"/>
    <property type="match status" value="1"/>
</dbReference>
<dbReference type="CDD" id="cd00063">
    <property type="entry name" value="FN3"/>
    <property type="match status" value="2"/>
</dbReference>
<keyword evidence="2" id="KW-0119">Carbohydrate metabolism</keyword>
<feature type="region of interest" description="Disordered" evidence="3">
    <location>
        <begin position="42"/>
        <end position="63"/>
    </location>
</feature>
<dbReference type="SUPFAM" id="SSF49265">
    <property type="entry name" value="Fibronectin type III"/>
    <property type="match status" value="1"/>
</dbReference>
<comment type="caution">
    <text evidence="6">The sequence shown here is derived from an EMBL/GenBank/DDBJ whole genome shotgun (WGS) entry which is preliminary data.</text>
</comment>
<feature type="domain" description="Fibronectin type-III" evidence="5">
    <location>
        <begin position="677"/>
        <end position="777"/>
    </location>
</feature>
<dbReference type="Pfam" id="PF21231">
    <property type="entry name" value="GH141_M"/>
    <property type="match status" value="1"/>
</dbReference>
<reference evidence="6 7" key="1">
    <citation type="submission" date="2021-08" db="EMBL/GenBank/DDBJ databases">
        <title>WGS of actinomycetes from Thailand.</title>
        <authorList>
            <person name="Thawai C."/>
        </authorList>
    </citation>
    <scope>NUCLEOTIDE SEQUENCE [LARGE SCALE GENOMIC DNA]</scope>
    <source>
        <strain evidence="6 7">PLK6-54</strain>
    </source>
</reference>
<evidence type="ECO:0000256" key="3">
    <source>
        <dbReference type="SAM" id="MobiDB-lite"/>
    </source>
</evidence>
<dbReference type="InterPro" id="IPR011050">
    <property type="entry name" value="Pectin_lyase_fold/virulence"/>
</dbReference>
<dbReference type="PANTHER" id="PTHR36453:SF1">
    <property type="entry name" value="RIGHT HANDED BETA HELIX DOMAIN-CONTAINING PROTEIN"/>
    <property type="match status" value="1"/>
</dbReference>
<dbReference type="SUPFAM" id="SSF51126">
    <property type="entry name" value="Pectin lyase-like"/>
    <property type="match status" value="1"/>
</dbReference>
<proteinExistence type="predicted"/>
<keyword evidence="1" id="KW-0378">Hydrolase</keyword>
<organism evidence="6 7">
    <name type="scientific">Actinacidiphila acidipaludis</name>
    <dbReference type="NCBI Taxonomy" id="2873382"/>
    <lineage>
        <taxon>Bacteria</taxon>
        <taxon>Bacillati</taxon>
        <taxon>Actinomycetota</taxon>
        <taxon>Actinomycetes</taxon>
        <taxon>Kitasatosporales</taxon>
        <taxon>Streptomycetaceae</taxon>
        <taxon>Actinacidiphila</taxon>
    </lineage>
</organism>
<evidence type="ECO:0000256" key="1">
    <source>
        <dbReference type="ARBA" id="ARBA00023295"/>
    </source>
</evidence>
<dbReference type="SMART" id="SM00060">
    <property type="entry name" value="FN3"/>
    <property type="match status" value="2"/>
</dbReference>
<feature type="signal peptide" evidence="4">
    <location>
        <begin position="1"/>
        <end position="30"/>
    </location>
</feature>
<dbReference type="Gene3D" id="2.160.20.10">
    <property type="entry name" value="Single-stranded right-handed beta-helix, Pectin lyase-like"/>
    <property type="match status" value="2"/>
</dbReference>
<dbReference type="InterPro" id="IPR006311">
    <property type="entry name" value="TAT_signal"/>
</dbReference>
<dbReference type="InterPro" id="IPR012334">
    <property type="entry name" value="Pectin_lyas_fold"/>
</dbReference>
<keyword evidence="1" id="KW-0326">Glycosidase</keyword>
<keyword evidence="7" id="KW-1185">Reference proteome</keyword>
<keyword evidence="2" id="KW-0624">Polysaccharide degradation</keyword>
<dbReference type="Proteomes" id="UP000778578">
    <property type="component" value="Unassembled WGS sequence"/>
</dbReference>
<dbReference type="InterPro" id="IPR013783">
    <property type="entry name" value="Ig-like_fold"/>
</dbReference>
<dbReference type="PROSITE" id="PS50853">
    <property type="entry name" value="FN3"/>
    <property type="match status" value="2"/>
</dbReference>
<name>A0ABS7Q9Y7_9ACTN</name>
<feature type="domain" description="Fibronectin type-III" evidence="5">
    <location>
        <begin position="781"/>
        <end position="884"/>
    </location>
</feature>
<accession>A0ABS7Q9Y7</accession>
<gene>
    <name evidence="6" type="ORF">K7862_20200</name>
</gene>
<evidence type="ECO:0000259" key="5">
    <source>
        <dbReference type="PROSITE" id="PS50853"/>
    </source>
</evidence>
<dbReference type="InterPro" id="IPR048482">
    <property type="entry name" value="GH141_ins"/>
</dbReference>
<evidence type="ECO:0000313" key="6">
    <source>
        <dbReference type="EMBL" id="MBY8879936.1"/>
    </source>
</evidence>
<dbReference type="Gene3D" id="2.60.40.10">
    <property type="entry name" value="Immunoglobulins"/>
    <property type="match status" value="2"/>
</dbReference>
<dbReference type="EMBL" id="JAINZZ010000025">
    <property type="protein sequence ID" value="MBY8879936.1"/>
    <property type="molecule type" value="Genomic_DNA"/>
</dbReference>
<dbReference type="Pfam" id="PF00041">
    <property type="entry name" value="fn3"/>
    <property type="match status" value="2"/>
</dbReference>
<sequence>MTVSRHRLVPALAALALAAGALVAAVPANAASRADADTASDVYVAPSGDDHASGDARHPVRTPQRAQQLVRARDGHLTGDLTVHLAAGTYRLSAPLTLDARDSGSGGHRVVWQGTGASVISGGRQVTGWHQVPGRPGLWSAHAPQGLTDTRQLYVDGVRADRAAGEVPVTLTRTATGYTASGDTLARWPDIAGAEFVYTSGEALWNVQRDGLGQWTQPRCDIASASGTTVTMVQPCWDNSNKRVEFPDIPGRTVSMVGPGSLTNGGHATYIENARELLDTPGEWYLDRGAHTVYYMPRPGEDLHRADVEAPALEKLVDGRGTAAAPVHDIAFRGLQFSYATWLTPSSPEGFSEIQAGYTISGPTGYATEGLCGFVEGGACPFGAWTKEPGNVAVSHGRHVDFSQDAFVHLGAAGLELADGTQDSQVSGSVFTDISGNGVEIGGVGDALPGDDGDVTRDVQVLDNHLYALPREFTGGVPIVNGYTQHDLISHNQIDHVGYSGISMGWGGWPDKIGSPATPNDSHDNAVSDNLITDYMQGLDDGGGIYTQGLTGTSMTDGEKVTGNVIHTQFGLGKSVYTDNGCTYETVSGNVLYGASYANVASRHTDYRDALGNNDPTLVSGNWWEQGDADSSNKGLVTQGNHIIASPADAPADVVANAGLEPAYRWLLGERYGALSVPAAPTRVGTSTGVDGTLLVTFNPVWADGGSPVTAYRATAVDPAGHVAATATVPAAEFGASALATLTGLTDGTAYQVTVTALNSQGSSAPSLPSAPLAPIAGSVLPAAPSGVKLHTQATAATVSWTPPASVGDSHVTGYRIVLTDPSGTARTVQVSGRDALVTQPSAKGMFRVLGDLTPGTSYTVTVAAVTGTGTGPTATAKGSTPAA</sequence>
<feature type="chain" id="PRO_5046977496" evidence="4">
    <location>
        <begin position="31"/>
        <end position="884"/>
    </location>
</feature>